<proteinExistence type="inferred from homology"/>
<keyword evidence="2 11" id="KW-0820">tRNA-binding</keyword>
<dbReference type="RefSeq" id="WP_018361004.1">
    <property type="nucleotide sequence ID" value="NZ_UGTI01000001.1"/>
</dbReference>
<evidence type="ECO:0000256" key="11">
    <source>
        <dbReference type="HAMAP-Rule" id="MF_00036"/>
    </source>
</evidence>
<dbReference type="Pfam" id="PF01411">
    <property type="entry name" value="tRNA-synt_2c"/>
    <property type="match status" value="1"/>
</dbReference>
<keyword evidence="6 11" id="KW-0862">Zinc</keyword>
<comment type="cofactor">
    <cofactor evidence="11">
        <name>Zn(2+)</name>
        <dbReference type="ChEBI" id="CHEBI:29105"/>
    </cofactor>
    <text evidence="11">Binds 1 zinc ion per subunit.</text>
</comment>
<name>A0A379DHW7_9PORP</name>
<dbReference type="Pfam" id="PF07973">
    <property type="entry name" value="tRNA_SAD"/>
    <property type="match status" value="1"/>
</dbReference>
<dbReference type="GO" id="GO:0000049">
    <property type="term" value="F:tRNA binding"/>
    <property type="evidence" value="ECO:0007669"/>
    <property type="project" value="UniProtKB-KW"/>
</dbReference>
<keyword evidence="9 11" id="KW-0648">Protein biosynthesis</keyword>
<feature type="binding site" evidence="11">
    <location>
        <position position="666"/>
    </location>
    <ligand>
        <name>Zn(2+)</name>
        <dbReference type="ChEBI" id="CHEBI:29105"/>
    </ligand>
</feature>
<evidence type="ECO:0000256" key="1">
    <source>
        <dbReference type="ARBA" id="ARBA00008226"/>
    </source>
</evidence>
<dbReference type="GO" id="GO:0005524">
    <property type="term" value="F:ATP binding"/>
    <property type="evidence" value="ECO:0007669"/>
    <property type="project" value="UniProtKB-UniRule"/>
</dbReference>
<dbReference type="InterPro" id="IPR018163">
    <property type="entry name" value="Thr/Ala-tRNA-synth_IIc_edit"/>
</dbReference>
<dbReference type="InterPro" id="IPR002318">
    <property type="entry name" value="Ala-tRNA-lgiase_IIc"/>
</dbReference>
<dbReference type="GO" id="GO:0006419">
    <property type="term" value="P:alanyl-tRNA aminoacylation"/>
    <property type="evidence" value="ECO:0007669"/>
    <property type="project" value="UniProtKB-UniRule"/>
</dbReference>
<dbReference type="SMART" id="SM00863">
    <property type="entry name" value="tRNA_SAD"/>
    <property type="match status" value="1"/>
</dbReference>
<dbReference type="FunFam" id="3.10.310.40:FF:000001">
    <property type="entry name" value="Alanine--tRNA ligase"/>
    <property type="match status" value="1"/>
</dbReference>
<dbReference type="InterPro" id="IPR050058">
    <property type="entry name" value="Ala-tRNA_ligase"/>
</dbReference>
<dbReference type="Gene3D" id="3.10.310.40">
    <property type="match status" value="1"/>
</dbReference>
<dbReference type="Gene3D" id="3.30.54.20">
    <property type="match status" value="1"/>
</dbReference>
<evidence type="ECO:0000256" key="6">
    <source>
        <dbReference type="ARBA" id="ARBA00022833"/>
    </source>
</evidence>
<keyword evidence="5 11" id="KW-0547">Nucleotide-binding</keyword>
<feature type="domain" description="Alanyl-transfer RNA synthetases family profile" evidence="12">
    <location>
        <begin position="2"/>
        <end position="709"/>
    </location>
</feature>
<dbReference type="InterPro" id="IPR009000">
    <property type="entry name" value="Transl_B-barrel_sf"/>
</dbReference>
<reference evidence="13 14" key="1">
    <citation type="submission" date="2018-06" db="EMBL/GenBank/DDBJ databases">
        <authorList>
            <consortium name="Pathogen Informatics"/>
            <person name="Doyle S."/>
        </authorList>
    </citation>
    <scope>NUCLEOTIDE SEQUENCE [LARGE SCALE GENOMIC DNA]</scope>
    <source>
        <strain evidence="13 14">NCTC13100</strain>
    </source>
</reference>
<evidence type="ECO:0000259" key="12">
    <source>
        <dbReference type="PROSITE" id="PS50860"/>
    </source>
</evidence>
<dbReference type="PANTHER" id="PTHR11777">
    <property type="entry name" value="ALANYL-TRNA SYNTHETASE"/>
    <property type="match status" value="1"/>
</dbReference>
<feature type="binding site" evidence="11">
    <location>
        <position position="564"/>
    </location>
    <ligand>
        <name>Zn(2+)</name>
        <dbReference type="ChEBI" id="CHEBI:29105"/>
    </ligand>
</feature>
<sequence>MMTSKEIRESFKTFFASKQHHIVPSAPMVIKDDPTLMFTNAGMNQFKDIILGNAEAQYKRVADSQKCLRVSGKHNDLEEVGRDTYHHTMFEMLGNWSFGDYFKKEAIAWAWEYLTDVLKIDPDLLYVTVFEGYEPENLAPDTEAASLWEAFLPKERILSGNKHDNFWEMGDTGPCGPCSEIHIDLRPESEKKNKPGRELVNSDHPQVIEIWNLVFMQYNRKANGSLEPLPNKVIDTGMGFERLCMAIQGKTSNYDTDIFTPILSAISTLTGISYGKSEETDIAMRVIADHIRTIAFAITDGQLPGNAKAGYVIRRILRRAVRYGYTFLNRREAFMYCLIPVLIETMGEAYPELIHSRELIEKVIKEEEESFMRTLETGIRLLDKKIAEAREQGVKILNGEDAFILFDTYGFPLDLTSLILNEHDMTVDEAGFEAQMNMQKERARNAASIDASDWVILKNGETQFVGYDKTECNTEILRYRRVKQNKQEFYQVVLSTTPFYAEMGGQVGDTGWLIDSNNKKYAVYDTKKENNLPVHLMKKLPAETSGTFVAKIDFEKRLSAEANHTATHLLHEALREVLGSHVEQKGSFVSADVLRFDFSHYSKLSSEEIRKVEILVNERIRKDYKREEFRDIPIQQAKEMGAMALFGEKYGDSVRVLKYGTSIELCGGTHIPSTGMIGVFRIINESSIAAGIRRIEAVTGVQSEAYLYKQADLLNELKELLGNNPMPVKALEKILEEESTLKKQVAEMSKIRTAQIKQSILEQKEEQNGIRLFVIEGEIPADIVKDIAFQVSGEIKGSFCLLGATKDQGRPTLTVMLSKDITEKFNAGNLVRTAAKQIQGGGGGQPHFATAGGKRIEGLPEALKVMKSELGFA</sequence>
<accession>A0A379DHW7</accession>
<dbReference type="CDD" id="cd00673">
    <property type="entry name" value="AlaRS_core"/>
    <property type="match status" value="1"/>
</dbReference>
<keyword evidence="3 11" id="KW-0436">Ligase</keyword>
<dbReference type="InterPro" id="IPR018165">
    <property type="entry name" value="Ala-tRNA-synth_IIc_core"/>
</dbReference>
<comment type="similarity">
    <text evidence="1 11">Belongs to the class-II aminoacyl-tRNA synthetase family.</text>
</comment>
<dbReference type="PROSITE" id="PS50860">
    <property type="entry name" value="AA_TRNA_LIGASE_II_ALA"/>
    <property type="match status" value="1"/>
</dbReference>
<protein>
    <recommendedName>
        <fullName evidence="11">Alanine--tRNA ligase</fullName>
        <ecNumber evidence="11">6.1.1.7</ecNumber>
    </recommendedName>
    <alternativeName>
        <fullName evidence="11">Alanyl-tRNA synthetase</fullName>
        <shortName evidence="11">AlaRS</shortName>
    </alternativeName>
</protein>
<comment type="subcellular location">
    <subcellularLocation>
        <location evidence="11">Cytoplasm</location>
    </subcellularLocation>
</comment>
<dbReference type="Gene3D" id="3.30.930.10">
    <property type="entry name" value="Bira Bifunctional Protein, Domain 2"/>
    <property type="match status" value="1"/>
</dbReference>
<dbReference type="EC" id="6.1.1.7" evidence="11"/>
<dbReference type="Gene3D" id="2.40.30.130">
    <property type="match status" value="1"/>
</dbReference>
<evidence type="ECO:0000256" key="3">
    <source>
        <dbReference type="ARBA" id="ARBA00022598"/>
    </source>
</evidence>
<gene>
    <name evidence="11 13" type="primary">alaS</name>
    <name evidence="13" type="ORF">NCTC13100_01131</name>
</gene>
<dbReference type="InterPro" id="IPR018164">
    <property type="entry name" value="Ala-tRNA-synth_IIc_N"/>
</dbReference>
<keyword evidence="4 11" id="KW-0479">Metal-binding</keyword>
<dbReference type="PRINTS" id="PR00980">
    <property type="entry name" value="TRNASYNTHALA"/>
</dbReference>
<dbReference type="Gene3D" id="3.30.980.10">
    <property type="entry name" value="Threonyl-trna Synthetase, Chain A, domain 2"/>
    <property type="match status" value="1"/>
</dbReference>
<dbReference type="SUPFAM" id="SSF55186">
    <property type="entry name" value="ThrRS/AlaRS common domain"/>
    <property type="match status" value="1"/>
</dbReference>
<dbReference type="SUPFAM" id="SSF55681">
    <property type="entry name" value="Class II aaRS and biotin synthetases"/>
    <property type="match status" value="1"/>
</dbReference>
<dbReference type="NCBIfam" id="TIGR00344">
    <property type="entry name" value="alaS"/>
    <property type="match status" value="1"/>
</dbReference>
<dbReference type="AlphaFoldDB" id="A0A379DHW7"/>
<dbReference type="HAMAP" id="MF_00036_B">
    <property type="entry name" value="Ala_tRNA_synth_B"/>
    <property type="match status" value="1"/>
</dbReference>
<dbReference type="Pfam" id="PF02272">
    <property type="entry name" value="DHHA1"/>
    <property type="match status" value="1"/>
</dbReference>
<dbReference type="InterPro" id="IPR023033">
    <property type="entry name" value="Ala_tRNA_ligase_euk/bac"/>
</dbReference>
<evidence type="ECO:0000256" key="10">
    <source>
        <dbReference type="ARBA" id="ARBA00023146"/>
    </source>
</evidence>
<feature type="binding site" evidence="11">
    <location>
        <position position="670"/>
    </location>
    <ligand>
        <name>Zn(2+)</name>
        <dbReference type="ChEBI" id="CHEBI:29105"/>
    </ligand>
</feature>
<evidence type="ECO:0000313" key="14">
    <source>
        <dbReference type="Proteomes" id="UP000254263"/>
    </source>
</evidence>
<keyword evidence="11" id="KW-0963">Cytoplasm</keyword>
<dbReference type="FunFam" id="3.30.980.10:FF:000004">
    <property type="entry name" value="Alanine--tRNA ligase, cytoplasmic"/>
    <property type="match status" value="1"/>
</dbReference>
<dbReference type="InterPro" id="IPR003156">
    <property type="entry name" value="DHHA1_dom"/>
</dbReference>
<dbReference type="GO" id="GO:0002161">
    <property type="term" value="F:aminoacyl-tRNA deacylase activity"/>
    <property type="evidence" value="ECO:0007669"/>
    <property type="project" value="TreeGrafter"/>
</dbReference>
<dbReference type="InterPro" id="IPR045864">
    <property type="entry name" value="aa-tRNA-synth_II/BPL/LPL"/>
</dbReference>
<evidence type="ECO:0000256" key="4">
    <source>
        <dbReference type="ARBA" id="ARBA00022723"/>
    </source>
</evidence>
<evidence type="ECO:0000256" key="7">
    <source>
        <dbReference type="ARBA" id="ARBA00022840"/>
    </source>
</evidence>
<keyword evidence="7 11" id="KW-0067">ATP-binding</keyword>
<dbReference type="Proteomes" id="UP000254263">
    <property type="component" value="Unassembled WGS sequence"/>
</dbReference>
<comment type="domain">
    <text evidence="11">Consists of three domains; the N-terminal catalytic domain, the editing domain and the C-terminal C-Ala domain. The editing domain removes incorrectly charged amino acids, while the C-Ala domain, along with tRNA(Ala), serves as a bridge to cooperatively bring together the editing and aminoacylation centers thus stimulating deacylation of misacylated tRNAs.</text>
</comment>
<dbReference type="SUPFAM" id="SSF101353">
    <property type="entry name" value="Putative anticodon-binding domain of alanyl-tRNA synthetase (AlaRS)"/>
    <property type="match status" value="1"/>
</dbReference>
<dbReference type="GO" id="GO:0008270">
    <property type="term" value="F:zinc ion binding"/>
    <property type="evidence" value="ECO:0007669"/>
    <property type="project" value="UniProtKB-UniRule"/>
</dbReference>
<keyword evidence="8 11" id="KW-0694">RNA-binding</keyword>
<dbReference type="FunFam" id="3.30.54.20:FF:000001">
    <property type="entry name" value="Alanine--tRNA ligase"/>
    <property type="match status" value="1"/>
</dbReference>
<dbReference type="InterPro" id="IPR012947">
    <property type="entry name" value="tRNA_SAD"/>
</dbReference>
<comment type="catalytic activity">
    <reaction evidence="11">
        <text>tRNA(Ala) + L-alanine + ATP = L-alanyl-tRNA(Ala) + AMP + diphosphate</text>
        <dbReference type="Rhea" id="RHEA:12540"/>
        <dbReference type="Rhea" id="RHEA-COMP:9657"/>
        <dbReference type="Rhea" id="RHEA-COMP:9923"/>
        <dbReference type="ChEBI" id="CHEBI:30616"/>
        <dbReference type="ChEBI" id="CHEBI:33019"/>
        <dbReference type="ChEBI" id="CHEBI:57972"/>
        <dbReference type="ChEBI" id="CHEBI:78442"/>
        <dbReference type="ChEBI" id="CHEBI:78497"/>
        <dbReference type="ChEBI" id="CHEBI:456215"/>
        <dbReference type="EC" id="6.1.1.7"/>
    </reaction>
</comment>
<evidence type="ECO:0000313" key="13">
    <source>
        <dbReference type="EMBL" id="SUB77980.1"/>
    </source>
</evidence>
<evidence type="ECO:0000256" key="9">
    <source>
        <dbReference type="ARBA" id="ARBA00022917"/>
    </source>
</evidence>
<dbReference type="EMBL" id="UGTI01000001">
    <property type="protein sequence ID" value="SUB77980.1"/>
    <property type="molecule type" value="Genomic_DNA"/>
</dbReference>
<evidence type="ECO:0000256" key="5">
    <source>
        <dbReference type="ARBA" id="ARBA00022741"/>
    </source>
</evidence>
<evidence type="ECO:0000256" key="2">
    <source>
        <dbReference type="ARBA" id="ARBA00022555"/>
    </source>
</evidence>
<dbReference type="SUPFAM" id="SSF50447">
    <property type="entry name" value="Translation proteins"/>
    <property type="match status" value="1"/>
</dbReference>
<dbReference type="FunFam" id="3.30.930.10:FF:000011">
    <property type="entry name" value="Alanine--tRNA ligase, cytoplasmic"/>
    <property type="match status" value="1"/>
</dbReference>
<evidence type="ECO:0000256" key="8">
    <source>
        <dbReference type="ARBA" id="ARBA00022884"/>
    </source>
</evidence>
<dbReference type="PANTHER" id="PTHR11777:SF9">
    <property type="entry name" value="ALANINE--TRNA LIGASE, CYTOPLASMIC"/>
    <property type="match status" value="1"/>
</dbReference>
<dbReference type="InterPro" id="IPR018162">
    <property type="entry name" value="Ala-tRNA-ligase_IIc_anticod-bd"/>
</dbReference>
<keyword evidence="10 11" id="KW-0030">Aminoacyl-tRNA synthetase</keyword>
<dbReference type="GO" id="GO:0004813">
    <property type="term" value="F:alanine-tRNA ligase activity"/>
    <property type="evidence" value="ECO:0007669"/>
    <property type="project" value="UniProtKB-UniRule"/>
</dbReference>
<organism evidence="13 14">
    <name type="scientific">Porphyromonas macacae</name>
    <dbReference type="NCBI Taxonomy" id="28115"/>
    <lineage>
        <taxon>Bacteria</taxon>
        <taxon>Pseudomonadati</taxon>
        <taxon>Bacteroidota</taxon>
        <taxon>Bacteroidia</taxon>
        <taxon>Bacteroidales</taxon>
        <taxon>Porphyromonadaceae</taxon>
        <taxon>Porphyromonas</taxon>
    </lineage>
</organism>
<comment type="function">
    <text evidence="11">Catalyzes the attachment of alanine to tRNA(Ala) in a two-step reaction: alanine is first activated by ATP to form Ala-AMP and then transferred to the acceptor end of tRNA(Ala). Also edits incorrectly charged Ser-tRNA(Ala) and Gly-tRNA(Ala) via its editing domain.</text>
</comment>
<feature type="binding site" evidence="11">
    <location>
        <position position="568"/>
    </location>
    <ligand>
        <name>Zn(2+)</name>
        <dbReference type="ChEBI" id="CHEBI:29105"/>
    </ligand>
</feature>
<dbReference type="GO" id="GO:0005737">
    <property type="term" value="C:cytoplasm"/>
    <property type="evidence" value="ECO:0007669"/>
    <property type="project" value="UniProtKB-SubCell"/>
</dbReference>